<gene>
    <name evidence="1" type="ORF">PCOR1329_LOCUS55616</name>
</gene>
<dbReference type="InterPro" id="IPR029044">
    <property type="entry name" value="Nucleotide-diphossugar_trans"/>
</dbReference>
<evidence type="ECO:0000313" key="1">
    <source>
        <dbReference type="EMBL" id="CAK0869164.1"/>
    </source>
</evidence>
<dbReference type="Gene3D" id="3.90.550.10">
    <property type="entry name" value="Spore Coat Polysaccharide Biosynthesis Protein SpsA, Chain A"/>
    <property type="match status" value="1"/>
</dbReference>
<accession>A0ABN9V899</accession>
<evidence type="ECO:0008006" key="3">
    <source>
        <dbReference type="Google" id="ProtNLM"/>
    </source>
</evidence>
<protein>
    <recommendedName>
        <fullName evidence="3">Phospholipid scramblase</fullName>
    </recommendedName>
</protein>
<evidence type="ECO:0000313" key="2">
    <source>
        <dbReference type="Proteomes" id="UP001189429"/>
    </source>
</evidence>
<dbReference type="Proteomes" id="UP001189429">
    <property type="component" value="Unassembled WGS sequence"/>
</dbReference>
<organism evidence="1 2">
    <name type="scientific">Prorocentrum cordatum</name>
    <dbReference type="NCBI Taxonomy" id="2364126"/>
    <lineage>
        <taxon>Eukaryota</taxon>
        <taxon>Sar</taxon>
        <taxon>Alveolata</taxon>
        <taxon>Dinophyceae</taxon>
        <taxon>Prorocentrales</taxon>
        <taxon>Prorocentraceae</taxon>
        <taxon>Prorocentrum</taxon>
    </lineage>
</organism>
<dbReference type="EMBL" id="CAUYUJ010016826">
    <property type="protein sequence ID" value="CAK0869164.1"/>
    <property type="molecule type" value="Genomic_DNA"/>
</dbReference>
<comment type="caution">
    <text evidence="1">The sequence shown here is derived from an EMBL/GenBank/DDBJ whole genome shotgun (WGS) entry which is preliminary data.</text>
</comment>
<dbReference type="SUPFAM" id="SSF53448">
    <property type="entry name" value="Nucleotide-diphospho-sugar transferases"/>
    <property type="match status" value="1"/>
</dbReference>
<reference evidence="1" key="1">
    <citation type="submission" date="2023-10" db="EMBL/GenBank/DDBJ databases">
        <authorList>
            <person name="Chen Y."/>
            <person name="Shah S."/>
            <person name="Dougan E. K."/>
            <person name="Thang M."/>
            <person name="Chan C."/>
        </authorList>
    </citation>
    <scope>NUCLEOTIDE SEQUENCE [LARGE SCALE GENOMIC DNA]</scope>
</reference>
<sequence length="144" mass="16230">MLLFRPDVGVFSRLLQQISMHSGGREVLDQTVINLEYKGNVVSLHKKYNCIDYSADWRCPLSCGNDTVIAHFTGTPKPTRQSPINLEWVRSLNGSARCVHTNRGCCGFWPQFFCDMKRSLPQLSVRLQHSLNETGDCLVEGTAL</sequence>
<name>A0ABN9V899_9DINO</name>
<proteinExistence type="predicted"/>
<keyword evidence="2" id="KW-1185">Reference proteome</keyword>